<dbReference type="SUPFAM" id="SSF51735">
    <property type="entry name" value="NAD(P)-binding Rossmann-fold domains"/>
    <property type="match status" value="1"/>
</dbReference>
<comment type="catalytic activity">
    <reaction evidence="5 8">
        <text>a (3R)-hydroxyacyl-[ACP] + NADP(+) = a 3-oxoacyl-[ACP] + NADPH + H(+)</text>
        <dbReference type="Rhea" id="RHEA:17397"/>
        <dbReference type="Rhea" id="RHEA-COMP:9916"/>
        <dbReference type="Rhea" id="RHEA-COMP:9945"/>
        <dbReference type="ChEBI" id="CHEBI:15378"/>
        <dbReference type="ChEBI" id="CHEBI:57783"/>
        <dbReference type="ChEBI" id="CHEBI:58349"/>
        <dbReference type="ChEBI" id="CHEBI:78776"/>
        <dbReference type="ChEBI" id="CHEBI:78827"/>
        <dbReference type="EC" id="1.1.1.100"/>
    </reaction>
</comment>
<dbReference type="InterPro" id="IPR057326">
    <property type="entry name" value="KR_dom"/>
</dbReference>
<evidence type="ECO:0000259" key="9">
    <source>
        <dbReference type="SMART" id="SM00822"/>
    </source>
</evidence>
<evidence type="ECO:0000256" key="5">
    <source>
        <dbReference type="ARBA" id="ARBA00048508"/>
    </source>
</evidence>
<keyword evidence="4 8" id="KW-0560">Oxidoreductase</keyword>
<dbReference type="SMART" id="SM00822">
    <property type="entry name" value="PKS_KR"/>
    <property type="match status" value="1"/>
</dbReference>
<dbReference type="RefSeq" id="WP_264790166.1">
    <property type="nucleotide sequence ID" value="NZ_AP026867.1"/>
</dbReference>
<dbReference type="GO" id="GO:0051287">
    <property type="term" value="F:NAD binding"/>
    <property type="evidence" value="ECO:0007669"/>
    <property type="project" value="UniProtKB-UniRule"/>
</dbReference>
<evidence type="ECO:0000256" key="4">
    <source>
        <dbReference type="ARBA" id="ARBA00023002"/>
    </source>
</evidence>
<comment type="pathway">
    <text evidence="8">Lipid metabolism; fatty acid biosynthesis.</text>
</comment>
<feature type="domain" description="Ketoreductase" evidence="9">
    <location>
        <begin position="7"/>
        <end position="192"/>
    </location>
</feature>
<feature type="binding site" evidence="7">
    <location>
        <begin position="13"/>
        <end position="16"/>
    </location>
    <ligand>
        <name>NADP(+)</name>
        <dbReference type="ChEBI" id="CHEBI:58349"/>
    </ligand>
</feature>
<dbReference type="InterPro" id="IPR002347">
    <property type="entry name" value="SDR_fam"/>
</dbReference>
<dbReference type="PANTHER" id="PTHR42879:SF2">
    <property type="entry name" value="3-OXOACYL-[ACYL-CARRIER-PROTEIN] REDUCTASE FABG"/>
    <property type="match status" value="1"/>
</dbReference>
<dbReference type="InterPro" id="IPR036291">
    <property type="entry name" value="NAD(P)-bd_dom_sf"/>
</dbReference>
<evidence type="ECO:0000313" key="11">
    <source>
        <dbReference type="Proteomes" id="UP001060919"/>
    </source>
</evidence>
<dbReference type="PRINTS" id="PR00081">
    <property type="entry name" value="GDHRDH"/>
</dbReference>
<keyword evidence="8" id="KW-0275">Fatty acid biosynthesis</keyword>
<evidence type="ECO:0000256" key="8">
    <source>
        <dbReference type="RuleBase" id="RU366074"/>
    </source>
</evidence>
<gene>
    <name evidence="10" type="ORF">AsAng_0057540</name>
</gene>
<feature type="binding site" evidence="7">
    <location>
        <begin position="156"/>
        <end position="160"/>
    </location>
    <ligand>
        <name>NADP(+)</name>
        <dbReference type="ChEBI" id="CHEBI:58349"/>
    </ligand>
</feature>
<comment type="similarity">
    <text evidence="2 8">Belongs to the short-chain dehydrogenases/reductases (SDR) family.</text>
</comment>
<evidence type="ECO:0000256" key="2">
    <source>
        <dbReference type="ARBA" id="ARBA00006484"/>
    </source>
</evidence>
<dbReference type="NCBIfam" id="NF005559">
    <property type="entry name" value="PRK07231.1"/>
    <property type="match status" value="1"/>
</dbReference>
<accession>A0A915YKM7</accession>
<feature type="binding site" evidence="7">
    <location>
        <position position="189"/>
    </location>
    <ligand>
        <name>NADP(+)</name>
        <dbReference type="ChEBI" id="CHEBI:58349"/>
    </ligand>
</feature>
<dbReference type="EC" id="1.1.1.100" evidence="8"/>
<dbReference type="AlphaFoldDB" id="A0A915YKM7"/>
<evidence type="ECO:0000256" key="6">
    <source>
        <dbReference type="PIRSR" id="PIRSR611284-1"/>
    </source>
</evidence>
<feature type="binding site" evidence="7">
    <location>
        <position position="91"/>
    </location>
    <ligand>
        <name>NADP(+)</name>
        <dbReference type="ChEBI" id="CHEBI:58349"/>
    </ligand>
</feature>
<dbReference type="NCBIfam" id="TIGR01830">
    <property type="entry name" value="3oxo_ACP_reduc"/>
    <property type="match status" value="1"/>
</dbReference>
<dbReference type="PROSITE" id="PS00061">
    <property type="entry name" value="ADH_SHORT"/>
    <property type="match status" value="1"/>
</dbReference>
<name>A0A915YKM7_9BACT</name>
<dbReference type="PRINTS" id="PR00080">
    <property type="entry name" value="SDRFAMILY"/>
</dbReference>
<dbReference type="GO" id="GO:0006633">
    <property type="term" value="P:fatty acid biosynthetic process"/>
    <property type="evidence" value="ECO:0007669"/>
    <property type="project" value="UniProtKB-KW"/>
</dbReference>
<keyword evidence="8" id="KW-0444">Lipid biosynthesis</keyword>
<reference evidence="10" key="1">
    <citation type="submission" date="2022-09" db="EMBL/GenBank/DDBJ databases">
        <title>Aureispira anguillicida sp. nov., isolated from Leptocephalus of Japanese eel Anguilla japonica.</title>
        <authorList>
            <person name="Yuasa K."/>
            <person name="Mekata T."/>
            <person name="Ikunari K."/>
        </authorList>
    </citation>
    <scope>NUCLEOTIDE SEQUENCE</scope>
    <source>
        <strain evidence="10">EL160426</strain>
    </source>
</reference>
<evidence type="ECO:0000313" key="10">
    <source>
        <dbReference type="EMBL" id="BDS14972.1"/>
    </source>
</evidence>
<feature type="active site" description="Proton acceptor" evidence="6">
    <location>
        <position position="156"/>
    </location>
</feature>
<dbReference type="KEGG" id="aup:AsAng_0057540"/>
<dbReference type="CDD" id="cd05333">
    <property type="entry name" value="BKR_SDR_c"/>
    <property type="match status" value="1"/>
</dbReference>
<comment type="subunit">
    <text evidence="8">Homotetramer.</text>
</comment>
<dbReference type="PANTHER" id="PTHR42879">
    <property type="entry name" value="3-OXOACYL-(ACYL-CARRIER-PROTEIN) REDUCTASE"/>
    <property type="match status" value="1"/>
</dbReference>
<protein>
    <recommendedName>
        <fullName evidence="8">3-oxoacyl-[acyl-carrier-protein] reductase</fullName>
        <ecNumber evidence="8">1.1.1.100</ecNumber>
    </recommendedName>
</protein>
<dbReference type="InterPro" id="IPR011284">
    <property type="entry name" value="3oxo_ACP_reduc"/>
</dbReference>
<dbReference type="EMBL" id="AP026867">
    <property type="protein sequence ID" value="BDS14972.1"/>
    <property type="molecule type" value="Genomic_DNA"/>
</dbReference>
<evidence type="ECO:0000256" key="1">
    <source>
        <dbReference type="ARBA" id="ARBA00002607"/>
    </source>
</evidence>
<sequence>MKLLENKVALITGGSRGIGATMVKKFAEHGAHVAFTYRSSADRANQVVQEAAEHGTTIKAFASDASSFEQTQELINDVIKEFGKIDILINNAGITRDNLLMRMTEDNWDDVMNNNLKSIYNFTKCIMRPMLKARGGSIINISSIVGLKGNAGQANYAASKAGMIGFTKSIAQEVGSRNIRCNAIAPGFITTDMTEELGEKIREQMIQSTALKRFGSTEEIANVAIFLASDLSSYITGETLNTSGGM</sequence>
<dbReference type="GO" id="GO:0004316">
    <property type="term" value="F:3-oxoacyl-[acyl-carrier-protein] reductase (NADPH) activity"/>
    <property type="evidence" value="ECO:0007669"/>
    <property type="project" value="UniProtKB-UniRule"/>
</dbReference>
<dbReference type="InterPro" id="IPR020904">
    <property type="entry name" value="Sc_DH/Rdtase_CS"/>
</dbReference>
<dbReference type="NCBIfam" id="NF009466">
    <property type="entry name" value="PRK12826.1-2"/>
    <property type="match status" value="1"/>
</dbReference>
<dbReference type="Proteomes" id="UP001060919">
    <property type="component" value="Chromosome"/>
</dbReference>
<evidence type="ECO:0000256" key="3">
    <source>
        <dbReference type="ARBA" id="ARBA00022857"/>
    </source>
</evidence>
<keyword evidence="3 7" id="KW-0521">NADP</keyword>
<comment type="function">
    <text evidence="1 8">Catalyzes the NADPH-dependent reduction of beta-ketoacyl-ACP substrates to beta-hydroxyacyl-ACP products, the first reductive step in the elongation cycle of fatty acid biosynthesis.</text>
</comment>
<keyword evidence="8" id="KW-0276">Fatty acid metabolism</keyword>
<organism evidence="10 11">
    <name type="scientific">Aureispira anguillae</name>
    <dbReference type="NCBI Taxonomy" id="2864201"/>
    <lineage>
        <taxon>Bacteria</taxon>
        <taxon>Pseudomonadati</taxon>
        <taxon>Bacteroidota</taxon>
        <taxon>Saprospiria</taxon>
        <taxon>Saprospirales</taxon>
        <taxon>Saprospiraceae</taxon>
        <taxon>Aureispira</taxon>
    </lineage>
</organism>
<dbReference type="InterPro" id="IPR050259">
    <property type="entry name" value="SDR"/>
</dbReference>
<proteinExistence type="inferred from homology"/>
<dbReference type="Pfam" id="PF13561">
    <property type="entry name" value="adh_short_C2"/>
    <property type="match status" value="1"/>
</dbReference>
<keyword evidence="8" id="KW-0443">Lipid metabolism</keyword>
<keyword evidence="11" id="KW-1185">Reference proteome</keyword>
<dbReference type="Gene3D" id="3.40.50.720">
    <property type="entry name" value="NAD(P)-binding Rossmann-like Domain"/>
    <property type="match status" value="1"/>
</dbReference>
<evidence type="ECO:0000256" key="7">
    <source>
        <dbReference type="PIRSR" id="PIRSR611284-2"/>
    </source>
</evidence>
<dbReference type="FunFam" id="3.40.50.720:FF:000115">
    <property type="entry name" value="3-oxoacyl-[acyl-carrier-protein] reductase FabG"/>
    <property type="match status" value="1"/>
</dbReference>